<dbReference type="Gene3D" id="3.30.160.670">
    <property type="match status" value="1"/>
</dbReference>
<dbReference type="OrthoDB" id="1430233at2"/>
<proteinExistence type="predicted"/>
<dbReference type="AlphaFoldDB" id="A0A2H1YGG7"/>
<organism evidence="2 3">
    <name type="scientific">Tenacibaculum piscium</name>
    <dbReference type="NCBI Taxonomy" id="1458515"/>
    <lineage>
        <taxon>Bacteria</taxon>
        <taxon>Pseudomonadati</taxon>
        <taxon>Bacteroidota</taxon>
        <taxon>Flavobacteriia</taxon>
        <taxon>Flavobacteriales</taxon>
        <taxon>Flavobacteriaceae</taxon>
        <taxon>Tenacibaculum</taxon>
    </lineage>
</organism>
<feature type="domain" description="DUF4136" evidence="1">
    <location>
        <begin position="26"/>
        <end position="175"/>
    </location>
</feature>
<keyword evidence="3" id="KW-1185">Reference proteome</keyword>
<accession>A0A2H1YGG7</accession>
<reference evidence="3" key="1">
    <citation type="submission" date="2017-11" db="EMBL/GenBank/DDBJ databases">
        <authorList>
            <person name="Duchaud E."/>
        </authorList>
    </citation>
    <scope>NUCLEOTIDE SEQUENCE [LARGE SCALE GENOMIC DNA]</scope>
    <source>
        <strain evidence="3">Tenacibaculum sp. TNO020</strain>
    </source>
</reference>
<sequence length="177" mass="19748">MIKYVQNSSILLILVFSIIGCSSSKVVYDYDTSINFENYKTFQFFEDAGKGLNALDIKRVTGEIIFLLEQKGMKLSDNPDMYIDVLSKESIVENNSTIGVGIGGGGRVGFNISGGIPLENRKIKQELTVNFIAGKNDALLWQGIAHTNIKKNLSPQERTAYYQKITAKILEKYPPEK</sequence>
<evidence type="ECO:0000313" key="3">
    <source>
        <dbReference type="Proteomes" id="UP000234211"/>
    </source>
</evidence>
<evidence type="ECO:0000313" key="2">
    <source>
        <dbReference type="EMBL" id="SOS73927.1"/>
    </source>
</evidence>
<evidence type="ECO:0000259" key="1">
    <source>
        <dbReference type="Pfam" id="PF13590"/>
    </source>
</evidence>
<dbReference type="Pfam" id="PF13590">
    <property type="entry name" value="DUF4136"/>
    <property type="match status" value="1"/>
</dbReference>
<protein>
    <recommendedName>
        <fullName evidence="1">DUF4136 domain-containing protein</fullName>
    </recommendedName>
</protein>
<dbReference type="InterPro" id="IPR025411">
    <property type="entry name" value="DUF4136"/>
</dbReference>
<dbReference type="Proteomes" id="UP000234211">
    <property type="component" value="Unassembled WGS sequence"/>
</dbReference>
<dbReference type="RefSeq" id="WP_101916452.1">
    <property type="nucleotide sequence ID" value="NZ_OENF01000001.1"/>
</dbReference>
<name>A0A2H1YGG7_9FLAO</name>
<dbReference type="PROSITE" id="PS51257">
    <property type="entry name" value="PROKAR_LIPOPROTEIN"/>
    <property type="match status" value="1"/>
</dbReference>
<gene>
    <name evidence="2" type="ORF">TNO020_10041</name>
</gene>
<dbReference type="EMBL" id="OENF01000001">
    <property type="protein sequence ID" value="SOS73927.1"/>
    <property type="molecule type" value="Genomic_DNA"/>
</dbReference>